<organism evidence="9 10">
    <name type="scientific">Colletotrichum costaricense</name>
    <dbReference type="NCBI Taxonomy" id="1209916"/>
    <lineage>
        <taxon>Eukaryota</taxon>
        <taxon>Fungi</taxon>
        <taxon>Dikarya</taxon>
        <taxon>Ascomycota</taxon>
        <taxon>Pezizomycotina</taxon>
        <taxon>Sordariomycetes</taxon>
        <taxon>Hypocreomycetidae</taxon>
        <taxon>Glomerellales</taxon>
        <taxon>Glomerellaceae</taxon>
        <taxon>Colletotrichum</taxon>
        <taxon>Colletotrichum acutatum species complex</taxon>
    </lineage>
</organism>
<evidence type="ECO:0000256" key="3">
    <source>
        <dbReference type="ARBA" id="ARBA00022630"/>
    </source>
</evidence>
<reference evidence="9 10" key="1">
    <citation type="submission" date="2016-10" db="EMBL/GenBank/DDBJ databases">
        <title>The genome sequence of Colletotrichum fioriniae PJ7.</title>
        <authorList>
            <person name="Baroncelli R."/>
        </authorList>
    </citation>
    <scope>NUCLEOTIDE SEQUENCE [LARGE SCALE GENOMIC DNA]</scope>
    <source>
        <strain evidence="9 10">IMI 309622</strain>
    </source>
</reference>
<feature type="domain" description="Acyl-CoA dehydrogenase/oxidase N-terminal" evidence="8">
    <location>
        <begin position="36"/>
        <end position="158"/>
    </location>
</feature>
<keyword evidence="4" id="KW-0274">FAD</keyword>
<comment type="caution">
    <text evidence="9">The sequence shown here is derived from an EMBL/GenBank/DDBJ whole genome shotgun (WGS) entry which is preliminary data.</text>
</comment>
<dbReference type="Gene3D" id="2.40.110.10">
    <property type="entry name" value="Butyryl-CoA Dehydrogenase, subunit A, domain 2"/>
    <property type="match status" value="1"/>
</dbReference>
<evidence type="ECO:0000259" key="7">
    <source>
        <dbReference type="Pfam" id="PF02770"/>
    </source>
</evidence>
<dbReference type="AlphaFoldDB" id="A0AAJ0E0L4"/>
<sequence>MSIKVKNVPVVEPYGNPAPFAEPAWYNTLTSPYYDESHRRVRDYVRKYIEEHIAPNIQEWEEKGHVPDEARIHFAKSGLAFPELPREYAGDVPLPGNVPAEKWDIFHSLVVSYEASRIWAAGVSVGLNGGTTIGVPPVIHHGTEEQKKWWLPGLVNGKTSFCLGCTEPTGGSDLANLKTTATKSDDGTYYTVNGHKKWISGAIRASHMTTAVRTGGPGIKGISVLVIPLDLPGVSRRKISNSGWNAGDSTWVTLDNVKVPVNHLIGQENAGFQYIMTNFNKERFILAVLMNGQARICLEDAWAHAIDRHTFGKPLMYHQIIRHKLITMARYIESHWAWLEQIAYHAHTTGSMGTELASRIAMAKIHGGRLLELANREAQQIFGGAGYQRGGVGARVEQISRDLRVNIVGGGSEEIITDLAVRQEIGAAVISRFVLRGGPAQILSQPTERDRARATVTPLLQAFFKGSPGAEHAAFAPWSWSTDSPELAAAIGPELAAAGIPGGLEKVTVCSAEEKEILGETWSEIRDLLMNFMGGSRPGQATAVPSAVSPGDSSKCHGCGLSSTAASPGMGPAYNYYNNVARKSEEGQAMELPLRRLVIAGKDTPEYLRILFGPTLAGEKKELERVRLEVLIDPPRGSPMYVKQDLDDAGTKPPTRALRPASEAELKTLKEVREIQEKVRQKVGVGRSPDTRVMQEVLMTFGPDWSEKLQLYMLAVNTMDQGVRR</sequence>
<dbReference type="InterPro" id="IPR009075">
    <property type="entry name" value="AcylCo_DH/oxidase_C"/>
</dbReference>
<protein>
    <submittedName>
        <fullName evidence="9">Acyl-CoA dehydrogenase domain-containing protein</fullName>
    </submittedName>
</protein>
<dbReference type="InterPro" id="IPR046373">
    <property type="entry name" value="Acyl-CoA_Oxase/DH_mid-dom_sf"/>
</dbReference>
<evidence type="ECO:0000313" key="9">
    <source>
        <dbReference type="EMBL" id="KAK1525971.1"/>
    </source>
</evidence>
<dbReference type="PANTHER" id="PTHR48083:SF28">
    <property type="entry name" value="ACYL-COA DEHYDROGENASE FAMILY PROTEIN (AFU_ORTHOLOGUE AFUA_6G10880)-RELATED"/>
    <property type="match status" value="1"/>
</dbReference>
<keyword evidence="10" id="KW-1185">Reference proteome</keyword>
<dbReference type="InterPro" id="IPR050741">
    <property type="entry name" value="Acyl-CoA_dehydrogenase"/>
</dbReference>
<comment type="cofactor">
    <cofactor evidence="1">
        <name>FAD</name>
        <dbReference type="ChEBI" id="CHEBI:57692"/>
    </cofactor>
</comment>
<dbReference type="Pfam" id="PF02770">
    <property type="entry name" value="Acyl-CoA_dh_M"/>
    <property type="match status" value="1"/>
</dbReference>
<dbReference type="Pfam" id="PF00441">
    <property type="entry name" value="Acyl-CoA_dh_1"/>
    <property type="match status" value="1"/>
</dbReference>
<dbReference type="SUPFAM" id="SSF47203">
    <property type="entry name" value="Acyl-CoA dehydrogenase C-terminal domain-like"/>
    <property type="match status" value="1"/>
</dbReference>
<dbReference type="Proteomes" id="UP001240678">
    <property type="component" value="Unassembled WGS sequence"/>
</dbReference>
<keyword evidence="3" id="KW-0285">Flavoprotein</keyword>
<feature type="domain" description="Acyl-CoA oxidase/dehydrogenase middle" evidence="7">
    <location>
        <begin position="162"/>
        <end position="257"/>
    </location>
</feature>
<comment type="similarity">
    <text evidence="2">Belongs to the acyl-CoA dehydrogenase family.</text>
</comment>
<name>A0AAJ0E0L4_9PEZI</name>
<evidence type="ECO:0000256" key="5">
    <source>
        <dbReference type="ARBA" id="ARBA00023002"/>
    </source>
</evidence>
<evidence type="ECO:0000259" key="8">
    <source>
        <dbReference type="Pfam" id="PF02771"/>
    </source>
</evidence>
<evidence type="ECO:0000259" key="6">
    <source>
        <dbReference type="Pfam" id="PF00441"/>
    </source>
</evidence>
<dbReference type="EMBL" id="MOOE01000008">
    <property type="protein sequence ID" value="KAK1525971.1"/>
    <property type="molecule type" value="Genomic_DNA"/>
</dbReference>
<keyword evidence="5" id="KW-0560">Oxidoreductase</keyword>
<evidence type="ECO:0000256" key="4">
    <source>
        <dbReference type="ARBA" id="ARBA00022827"/>
    </source>
</evidence>
<evidence type="ECO:0000256" key="2">
    <source>
        <dbReference type="ARBA" id="ARBA00009347"/>
    </source>
</evidence>
<dbReference type="SUPFAM" id="SSF56645">
    <property type="entry name" value="Acyl-CoA dehydrogenase NM domain-like"/>
    <property type="match status" value="1"/>
</dbReference>
<evidence type="ECO:0000256" key="1">
    <source>
        <dbReference type="ARBA" id="ARBA00001974"/>
    </source>
</evidence>
<feature type="domain" description="Acyl-CoA dehydrogenase/oxidase C-terminal" evidence="6">
    <location>
        <begin position="269"/>
        <end position="422"/>
    </location>
</feature>
<dbReference type="Pfam" id="PF02771">
    <property type="entry name" value="Acyl-CoA_dh_N"/>
    <property type="match status" value="1"/>
</dbReference>
<dbReference type="InterPro" id="IPR036250">
    <property type="entry name" value="AcylCo_DH-like_C"/>
</dbReference>
<gene>
    <name evidence="9" type="ORF">CCOS01_08389</name>
</gene>
<dbReference type="PANTHER" id="PTHR48083">
    <property type="entry name" value="MEDIUM-CHAIN SPECIFIC ACYL-COA DEHYDROGENASE, MITOCHONDRIAL-RELATED"/>
    <property type="match status" value="1"/>
</dbReference>
<dbReference type="GeneID" id="85340097"/>
<evidence type="ECO:0000313" key="10">
    <source>
        <dbReference type="Proteomes" id="UP001240678"/>
    </source>
</evidence>
<accession>A0AAJ0E0L4</accession>
<proteinExistence type="inferred from homology"/>
<dbReference type="InterPro" id="IPR037069">
    <property type="entry name" value="AcylCoA_DH/ox_N_sf"/>
</dbReference>
<dbReference type="InterPro" id="IPR009100">
    <property type="entry name" value="AcylCoA_DH/oxidase_NM_dom_sf"/>
</dbReference>
<dbReference type="GO" id="GO:0003995">
    <property type="term" value="F:acyl-CoA dehydrogenase activity"/>
    <property type="evidence" value="ECO:0007669"/>
    <property type="project" value="TreeGrafter"/>
</dbReference>
<dbReference type="GO" id="GO:0050660">
    <property type="term" value="F:flavin adenine dinucleotide binding"/>
    <property type="evidence" value="ECO:0007669"/>
    <property type="project" value="InterPro"/>
</dbReference>
<dbReference type="InterPro" id="IPR013786">
    <property type="entry name" value="AcylCoA_DH/ox_N"/>
</dbReference>
<dbReference type="Gene3D" id="1.10.540.10">
    <property type="entry name" value="Acyl-CoA dehydrogenase/oxidase, N-terminal domain"/>
    <property type="match status" value="1"/>
</dbReference>
<dbReference type="GO" id="GO:0033539">
    <property type="term" value="P:fatty acid beta-oxidation using acyl-CoA dehydrogenase"/>
    <property type="evidence" value="ECO:0007669"/>
    <property type="project" value="TreeGrafter"/>
</dbReference>
<dbReference type="Gene3D" id="1.20.140.10">
    <property type="entry name" value="Butyryl-CoA Dehydrogenase, subunit A, domain 3"/>
    <property type="match status" value="1"/>
</dbReference>
<dbReference type="RefSeq" id="XP_060312824.1">
    <property type="nucleotide sequence ID" value="XM_060456550.1"/>
</dbReference>
<dbReference type="GO" id="GO:0005737">
    <property type="term" value="C:cytoplasm"/>
    <property type="evidence" value="ECO:0007669"/>
    <property type="project" value="TreeGrafter"/>
</dbReference>
<dbReference type="InterPro" id="IPR006091">
    <property type="entry name" value="Acyl-CoA_Oxase/DH_mid-dom"/>
</dbReference>